<dbReference type="InterPro" id="IPR008966">
    <property type="entry name" value="Adhesion_dom_sf"/>
</dbReference>
<dbReference type="InterPro" id="IPR050263">
    <property type="entry name" value="Bact_Fimbrial_Adh_Pro"/>
</dbReference>
<dbReference type="PANTHER" id="PTHR33420:SF26">
    <property type="entry name" value="FIMBRIAL SUBUNIT"/>
    <property type="match status" value="1"/>
</dbReference>
<comment type="caution">
    <text evidence="3">The sequence shown here is derived from an EMBL/GenBank/DDBJ whole genome shotgun (WGS) entry which is preliminary data.</text>
</comment>
<gene>
    <name evidence="3" type="ORF">KP22_08575</name>
</gene>
<evidence type="ECO:0000313" key="3">
    <source>
        <dbReference type="EMBL" id="KFX05904.1"/>
    </source>
</evidence>
<dbReference type="STRING" id="55207.KP22_08575"/>
<dbReference type="Proteomes" id="UP000032874">
    <property type="component" value="Unassembled WGS sequence"/>
</dbReference>
<reference evidence="3 4" key="1">
    <citation type="submission" date="2014-08" db="EMBL/GenBank/DDBJ databases">
        <title>Genome sequences of NCPPB Pectobacterium isolates.</title>
        <authorList>
            <person name="Glover R.H."/>
            <person name="Sapp M."/>
            <person name="Elphinstone J."/>
        </authorList>
    </citation>
    <scope>NUCLEOTIDE SEQUENCE [LARGE SCALE GENOMIC DNA]</scope>
    <source>
        <strain evidence="3 4">NCPPB 2795</strain>
    </source>
</reference>
<proteinExistence type="predicted"/>
<feature type="signal peptide" evidence="1">
    <location>
        <begin position="1"/>
        <end position="34"/>
    </location>
</feature>
<organism evidence="3 4">
    <name type="scientific">Pectobacterium betavasculorum</name>
    <dbReference type="NCBI Taxonomy" id="55207"/>
    <lineage>
        <taxon>Bacteria</taxon>
        <taxon>Pseudomonadati</taxon>
        <taxon>Pseudomonadota</taxon>
        <taxon>Gammaproteobacteria</taxon>
        <taxon>Enterobacterales</taxon>
        <taxon>Pectobacteriaceae</taxon>
        <taxon>Pectobacterium</taxon>
    </lineage>
</organism>
<evidence type="ECO:0000313" key="4">
    <source>
        <dbReference type="Proteomes" id="UP000032874"/>
    </source>
</evidence>
<dbReference type="AlphaFoldDB" id="A0A093RZC4"/>
<dbReference type="SUPFAM" id="SSF49401">
    <property type="entry name" value="Bacterial adhesins"/>
    <property type="match status" value="1"/>
</dbReference>
<sequence length="189" mass="20619">MIKHSNTIMKTKPRGALLAFTLAILALPSGTSIAQQMSSLDDHEVTFHVLVVNAACNVSTESKAIVVDMSEVSERTLKANRYGDWHDFTINLTDCNLDTYQNVTIRFSGKEEPLLPKRLALDTPSGAKGIAIGIYHASKLVGINSSTDNIVLQSGDNTIPFSARIEKVRDDLIQSGDFMATANFTLSYL</sequence>
<name>A0A093RZC4_9GAMM</name>
<dbReference type="GO" id="GO:0043709">
    <property type="term" value="P:cell adhesion involved in single-species biofilm formation"/>
    <property type="evidence" value="ECO:0007669"/>
    <property type="project" value="TreeGrafter"/>
</dbReference>
<dbReference type="EMBL" id="JQHM01000002">
    <property type="protein sequence ID" value="KFX05904.1"/>
    <property type="molecule type" value="Genomic_DNA"/>
</dbReference>
<evidence type="ECO:0000256" key="1">
    <source>
        <dbReference type="SAM" id="SignalP"/>
    </source>
</evidence>
<accession>A0A093RZC4</accession>
<feature type="chain" id="PRO_5001887867" evidence="1">
    <location>
        <begin position="35"/>
        <end position="189"/>
    </location>
</feature>
<feature type="domain" description="Fimbrial-type adhesion" evidence="2">
    <location>
        <begin position="49"/>
        <end position="188"/>
    </location>
</feature>
<dbReference type="InterPro" id="IPR000259">
    <property type="entry name" value="Adhesion_dom_fimbrial"/>
</dbReference>
<protein>
    <submittedName>
        <fullName evidence="3">Fimbrial protein</fullName>
    </submittedName>
</protein>
<dbReference type="Gene3D" id="2.60.40.1090">
    <property type="entry name" value="Fimbrial-type adhesion domain"/>
    <property type="match status" value="1"/>
</dbReference>
<keyword evidence="1" id="KW-0732">Signal</keyword>
<dbReference type="GO" id="GO:0009289">
    <property type="term" value="C:pilus"/>
    <property type="evidence" value="ECO:0007669"/>
    <property type="project" value="InterPro"/>
</dbReference>
<evidence type="ECO:0000259" key="2">
    <source>
        <dbReference type="Pfam" id="PF00419"/>
    </source>
</evidence>
<dbReference type="InterPro" id="IPR036937">
    <property type="entry name" value="Adhesion_dom_fimbrial_sf"/>
</dbReference>
<dbReference type="PANTHER" id="PTHR33420">
    <property type="entry name" value="FIMBRIAL SUBUNIT ELFA-RELATED"/>
    <property type="match status" value="1"/>
</dbReference>
<dbReference type="Pfam" id="PF00419">
    <property type="entry name" value="Fimbrial"/>
    <property type="match status" value="1"/>
</dbReference>
<dbReference type="eggNOG" id="COG3539">
    <property type="taxonomic scope" value="Bacteria"/>
</dbReference>